<organism evidence="2 3">
    <name type="scientific">Dipteronia sinensis</name>
    <dbReference type="NCBI Taxonomy" id="43782"/>
    <lineage>
        <taxon>Eukaryota</taxon>
        <taxon>Viridiplantae</taxon>
        <taxon>Streptophyta</taxon>
        <taxon>Embryophyta</taxon>
        <taxon>Tracheophyta</taxon>
        <taxon>Spermatophyta</taxon>
        <taxon>Magnoliopsida</taxon>
        <taxon>eudicotyledons</taxon>
        <taxon>Gunneridae</taxon>
        <taxon>Pentapetalae</taxon>
        <taxon>rosids</taxon>
        <taxon>malvids</taxon>
        <taxon>Sapindales</taxon>
        <taxon>Sapindaceae</taxon>
        <taxon>Hippocastanoideae</taxon>
        <taxon>Acereae</taxon>
        <taxon>Dipteronia</taxon>
    </lineage>
</organism>
<dbReference type="Proteomes" id="UP001281410">
    <property type="component" value="Unassembled WGS sequence"/>
</dbReference>
<proteinExistence type="predicted"/>
<sequence>MLSLEDIGFFLSVSSEPIRSDWARGPIVLSEQIGPIIPGPPTCQSLEFLGTMIEGQRLSSVATYSGGERGNCSYEWFRVKSNGIRERLSTEEFLDLNFEDVERQIELVYSHVCKDAMRGSPKTIVSDMIAPGEW</sequence>
<comment type="caution">
    <text evidence="2">The sequence shown here is derived from an EMBL/GenBank/DDBJ whole genome shotgun (WGS) entry which is preliminary data.</text>
</comment>
<keyword evidence="3" id="KW-1185">Reference proteome</keyword>
<dbReference type="AlphaFoldDB" id="A0AAE0A0C5"/>
<accession>A0AAE0A0C5</accession>
<dbReference type="Pfam" id="PF23197">
    <property type="entry name" value="IG_AIR9"/>
    <property type="match status" value="1"/>
</dbReference>
<gene>
    <name evidence="2" type="ORF">Dsin_021764</name>
</gene>
<dbReference type="InterPro" id="IPR056284">
    <property type="entry name" value="AIR9-like_A9"/>
</dbReference>
<reference evidence="2" key="1">
    <citation type="journal article" date="2023" name="Plant J.">
        <title>Genome sequences and population genomics provide insights into the demographic history, inbreeding, and mutation load of two 'living fossil' tree species of Dipteronia.</title>
        <authorList>
            <person name="Feng Y."/>
            <person name="Comes H.P."/>
            <person name="Chen J."/>
            <person name="Zhu S."/>
            <person name="Lu R."/>
            <person name="Zhang X."/>
            <person name="Li P."/>
            <person name="Qiu J."/>
            <person name="Olsen K.M."/>
            <person name="Qiu Y."/>
        </authorList>
    </citation>
    <scope>NUCLEOTIDE SEQUENCE</scope>
    <source>
        <strain evidence="2">NBL</strain>
    </source>
</reference>
<evidence type="ECO:0000259" key="1">
    <source>
        <dbReference type="Pfam" id="PF23197"/>
    </source>
</evidence>
<protein>
    <recommendedName>
        <fullName evidence="1">AIR9-like A9 domain-containing protein</fullName>
    </recommendedName>
</protein>
<dbReference type="EMBL" id="JANJYJ010000007">
    <property type="protein sequence ID" value="KAK3198349.1"/>
    <property type="molecule type" value="Genomic_DNA"/>
</dbReference>
<name>A0AAE0A0C5_9ROSI</name>
<feature type="domain" description="AIR9-like A9" evidence="1">
    <location>
        <begin position="43"/>
        <end position="126"/>
    </location>
</feature>
<evidence type="ECO:0000313" key="3">
    <source>
        <dbReference type="Proteomes" id="UP001281410"/>
    </source>
</evidence>
<evidence type="ECO:0000313" key="2">
    <source>
        <dbReference type="EMBL" id="KAK3198349.1"/>
    </source>
</evidence>